<evidence type="ECO:0008006" key="3">
    <source>
        <dbReference type="Google" id="ProtNLM"/>
    </source>
</evidence>
<name>A0ABU5HGU3_9BACT</name>
<keyword evidence="2" id="KW-1185">Reference proteome</keyword>
<proteinExistence type="predicted"/>
<reference evidence="1 2" key="1">
    <citation type="submission" date="2023-12" db="EMBL/GenBank/DDBJ databases">
        <title>the genome sequence of Hyalangium sp. s54d21.</title>
        <authorList>
            <person name="Zhang X."/>
        </authorList>
    </citation>
    <scope>NUCLEOTIDE SEQUENCE [LARGE SCALE GENOMIC DNA]</scope>
    <source>
        <strain evidence="2">s54d21</strain>
    </source>
</reference>
<evidence type="ECO:0000313" key="1">
    <source>
        <dbReference type="EMBL" id="MDY7232470.1"/>
    </source>
</evidence>
<protein>
    <recommendedName>
        <fullName evidence="3">Glucosyltransferase-I</fullName>
    </recommendedName>
</protein>
<dbReference type="EMBL" id="JAXIVS010000020">
    <property type="protein sequence ID" value="MDY7232470.1"/>
    <property type="molecule type" value="Genomic_DNA"/>
</dbReference>
<accession>A0ABU5HGU3</accession>
<organism evidence="1 2">
    <name type="scientific">Hyalangium rubrum</name>
    <dbReference type="NCBI Taxonomy" id="3103134"/>
    <lineage>
        <taxon>Bacteria</taxon>
        <taxon>Pseudomonadati</taxon>
        <taxon>Myxococcota</taxon>
        <taxon>Myxococcia</taxon>
        <taxon>Myxococcales</taxon>
        <taxon>Cystobacterineae</taxon>
        <taxon>Archangiaceae</taxon>
        <taxon>Hyalangium</taxon>
    </lineage>
</organism>
<dbReference type="PROSITE" id="PS51257">
    <property type="entry name" value="PROKAR_LIPOPROTEIN"/>
    <property type="match status" value="1"/>
</dbReference>
<sequence>MRRQIWVMVLLGMWLGCSRGTMEEIPPPVPAPQPETPATCTPTTCAVLGRNCGEAPDGCGGTLQCGDCSQPQACVPTACAEYGGNACGLISDGCGRQVQCGTCSGDAVCGGIGIPNLCAIPPQLASCTEVRGGKALEPVGGGIQGLRQCQGNGWCANNSYMGARLEDLWGFSEDDVWAVGSMVRGVALHWNGTAWTQVALPSPSALRGVWGASPRDVWAVGAQGTVLRWNGTEWRRIPAPTSEHLTAVSGTSANDVWLVGLGVALHWDGVALRETPGWTPVQIDPNEESPPSRMSVWALSATDVVAAGGRVCQRWNGETWSTTECGLRRATDVWASGPDDIWVVGEYFQGFDSYSERAHWDGQQWTTESFSSFHNLDFERFRSLWGSARDDVWLNGTWHFDGRKWNRICRGTDLGALWGTSSGRLFGVKEGQGLTSFDGQGWTFQAGTHFLHPSFGRADSGSGWGIGSSGALIQYEGQRWSRRPGPDGSSESHTFYAPFGTSPDDAWAISNSRALFRWNGQQWVASGPGSNIGIHMGWALSPTDAFVVGGGSHRWSMWRWNGQTWNPMDINLGQDELLELWGSGPDDVWAVGWRAPPGGTSCAGCADSIGVIWHWDGQQWTRVYEQAGHYFKRVFGTSRSNVWVLDFRNGSPTTAWALRWNGSTFERTGEFNDTSYVEHLAGTGPGDMWVAAGMTPDFRTRLYHFDGQRWSEQDPLPGRIRDMGAIPGQVTFATTEDGILYERRFQPQ</sequence>
<comment type="caution">
    <text evidence="1">The sequence shown here is derived from an EMBL/GenBank/DDBJ whole genome shotgun (WGS) entry which is preliminary data.</text>
</comment>
<dbReference type="Proteomes" id="UP001291309">
    <property type="component" value="Unassembled WGS sequence"/>
</dbReference>
<gene>
    <name evidence="1" type="ORF">SYV04_39150</name>
</gene>
<evidence type="ECO:0000313" key="2">
    <source>
        <dbReference type="Proteomes" id="UP001291309"/>
    </source>
</evidence>
<dbReference type="RefSeq" id="WP_321551184.1">
    <property type="nucleotide sequence ID" value="NZ_JAXIVS010000020.1"/>
</dbReference>